<sequence length="93" mass="10408">MQVHWEVPLLKVNYEAEVAQQQACDKFEQMSDKAKEELMDFKTRRVAAFRKNLIDTCRVGIEACKGAGAVVQELSGCAQRGVTKVWTDDNSAS</sequence>
<name>A0ABN7NRU9_TIMPD</name>
<comment type="caution">
    <text evidence="1">The sequence shown here is derived from an EMBL/GenBank/DDBJ whole genome shotgun (WGS) entry which is preliminary data.</text>
</comment>
<organism evidence="1 2">
    <name type="scientific">Timema podura</name>
    <name type="common">Walking stick</name>
    <dbReference type="NCBI Taxonomy" id="61482"/>
    <lineage>
        <taxon>Eukaryota</taxon>
        <taxon>Metazoa</taxon>
        <taxon>Ecdysozoa</taxon>
        <taxon>Arthropoda</taxon>
        <taxon>Hexapoda</taxon>
        <taxon>Insecta</taxon>
        <taxon>Pterygota</taxon>
        <taxon>Neoptera</taxon>
        <taxon>Polyneoptera</taxon>
        <taxon>Phasmatodea</taxon>
        <taxon>Timematodea</taxon>
        <taxon>Timematoidea</taxon>
        <taxon>Timematidae</taxon>
        <taxon>Timema</taxon>
    </lineage>
</organism>
<gene>
    <name evidence="1" type="ORF">TPAB3V08_LOCUS3157</name>
</gene>
<dbReference type="InterPro" id="IPR027267">
    <property type="entry name" value="AH/BAR_dom_sf"/>
</dbReference>
<protein>
    <submittedName>
        <fullName evidence="1">Uncharacterized protein</fullName>
    </submittedName>
</protein>
<reference evidence="1" key="1">
    <citation type="submission" date="2021-03" db="EMBL/GenBank/DDBJ databases">
        <authorList>
            <person name="Tran Van P."/>
        </authorList>
    </citation>
    <scope>NUCLEOTIDE SEQUENCE</scope>
</reference>
<dbReference type="Gene3D" id="1.20.1270.60">
    <property type="entry name" value="Arfaptin homology (AH) domain/BAR domain"/>
    <property type="match status" value="1"/>
</dbReference>
<dbReference type="PANTHER" id="PTHR45850:SF1">
    <property type="entry name" value="SORTING NEXIN 6, ISOFORM B"/>
    <property type="match status" value="1"/>
</dbReference>
<dbReference type="EMBL" id="CAJPIN010003450">
    <property type="protein sequence ID" value="CAG2056162.1"/>
    <property type="molecule type" value="Genomic_DNA"/>
</dbReference>
<accession>A0ABN7NRU9</accession>
<evidence type="ECO:0000313" key="2">
    <source>
        <dbReference type="Proteomes" id="UP001153148"/>
    </source>
</evidence>
<dbReference type="Proteomes" id="UP001153148">
    <property type="component" value="Unassembled WGS sequence"/>
</dbReference>
<keyword evidence="2" id="KW-1185">Reference proteome</keyword>
<dbReference type="PANTHER" id="PTHR45850">
    <property type="entry name" value="SORTING NEXIN FAMILY MEMBER"/>
    <property type="match status" value="1"/>
</dbReference>
<proteinExistence type="predicted"/>
<evidence type="ECO:0000313" key="1">
    <source>
        <dbReference type="EMBL" id="CAG2056162.1"/>
    </source>
</evidence>